<evidence type="ECO:0000313" key="8">
    <source>
        <dbReference type="Proteomes" id="UP000606490"/>
    </source>
</evidence>
<keyword evidence="3 5" id="KW-0285">Flavoprotein</keyword>
<evidence type="ECO:0000259" key="6">
    <source>
        <dbReference type="PROSITE" id="PS00623"/>
    </source>
</evidence>
<evidence type="ECO:0000256" key="1">
    <source>
        <dbReference type="ARBA" id="ARBA00001974"/>
    </source>
</evidence>
<dbReference type="Pfam" id="PF00732">
    <property type="entry name" value="GMC_oxred_N"/>
    <property type="match status" value="1"/>
</dbReference>
<dbReference type="Proteomes" id="UP000606490">
    <property type="component" value="Unassembled WGS sequence"/>
</dbReference>
<organism evidence="7 8">
    <name type="scientific">Belnapia mucosa</name>
    <dbReference type="NCBI Taxonomy" id="2804532"/>
    <lineage>
        <taxon>Bacteria</taxon>
        <taxon>Pseudomonadati</taxon>
        <taxon>Pseudomonadota</taxon>
        <taxon>Alphaproteobacteria</taxon>
        <taxon>Acetobacterales</taxon>
        <taxon>Roseomonadaceae</taxon>
        <taxon>Belnapia</taxon>
    </lineage>
</organism>
<accession>A0ABS1VB49</accession>
<dbReference type="PANTHER" id="PTHR11552:SF147">
    <property type="entry name" value="CHOLINE DEHYDROGENASE, MITOCHONDRIAL"/>
    <property type="match status" value="1"/>
</dbReference>
<proteinExistence type="inferred from homology"/>
<dbReference type="RefSeq" id="WP_202828610.1">
    <property type="nucleotide sequence ID" value="NZ_JAEUXJ010000021.1"/>
</dbReference>
<dbReference type="EMBL" id="JAEUXJ010000021">
    <property type="protein sequence ID" value="MBL6458868.1"/>
    <property type="molecule type" value="Genomic_DNA"/>
</dbReference>
<sequence>MQFDEIIVGGGFSGAVLAARLSEDARRTVLLIEAGPDYKDIETTPATLLNCRRVAHDHSWGCEAEIVPGRSVPYPRGKVIGGSSSVNACLALRGMPSDYDEWAALGGVDWTWAKVLPVFMRMEHDLGGSRDVHGIGGPTPIRRYADSELWPAQKAFLRVCELLEFVTIHDHNHPSRSGAGSGPWNITSDNVRMSTAIAYLLRARGRANLKVLPDTLVDRMRDRASWKRLTQVMAKRFVGSAQKKSTSAKLEWLGIAR</sequence>
<evidence type="ECO:0000256" key="3">
    <source>
        <dbReference type="ARBA" id="ARBA00022630"/>
    </source>
</evidence>
<feature type="domain" description="Glucose-methanol-choline oxidoreductase N-terminal" evidence="6">
    <location>
        <begin position="77"/>
        <end position="100"/>
    </location>
</feature>
<evidence type="ECO:0000256" key="4">
    <source>
        <dbReference type="ARBA" id="ARBA00022827"/>
    </source>
</evidence>
<evidence type="ECO:0000256" key="5">
    <source>
        <dbReference type="RuleBase" id="RU003968"/>
    </source>
</evidence>
<comment type="cofactor">
    <cofactor evidence="1">
        <name>FAD</name>
        <dbReference type="ChEBI" id="CHEBI:57692"/>
    </cofactor>
</comment>
<evidence type="ECO:0000256" key="2">
    <source>
        <dbReference type="ARBA" id="ARBA00010790"/>
    </source>
</evidence>
<dbReference type="PROSITE" id="PS00623">
    <property type="entry name" value="GMC_OXRED_1"/>
    <property type="match status" value="1"/>
</dbReference>
<dbReference type="InterPro" id="IPR012132">
    <property type="entry name" value="GMC_OxRdtase"/>
</dbReference>
<dbReference type="Gene3D" id="3.50.50.60">
    <property type="entry name" value="FAD/NAD(P)-binding domain"/>
    <property type="match status" value="1"/>
</dbReference>
<keyword evidence="8" id="KW-1185">Reference proteome</keyword>
<evidence type="ECO:0000313" key="7">
    <source>
        <dbReference type="EMBL" id="MBL6458868.1"/>
    </source>
</evidence>
<dbReference type="PANTHER" id="PTHR11552">
    <property type="entry name" value="GLUCOSE-METHANOL-CHOLINE GMC OXIDOREDUCTASE"/>
    <property type="match status" value="1"/>
</dbReference>
<comment type="caution">
    <text evidence="7">The sequence shown here is derived from an EMBL/GenBank/DDBJ whole genome shotgun (WGS) entry which is preliminary data.</text>
</comment>
<name>A0ABS1VB49_9PROT</name>
<dbReference type="InterPro" id="IPR036188">
    <property type="entry name" value="FAD/NAD-bd_sf"/>
</dbReference>
<dbReference type="InterPro" id="IPR000172">
    <property type="entry name" value="GMC_OxRdtase_N"/>
</dbReference>
<keyword evidence="4 5" id="KW-0274">FAD</keyword>
<reference evidence="7 8" key="1">
    <citation type="submission" date="2021-01" db="EMBL/GenBank/DDBJ databases">
        <title>Belnapia mucosa sp. nov. and Belnapia arida sp. nov., isolated from the Tabernas Desert (Almeria, Spain).</title>
        <authorList>
            <person name="Molina-Menor E."/>
            <person name="Vidal-Verdu A."/>
            <person name="Calonge A."/>
            <person name="Satari L."/>
            <person name="Pereto Magraner J."/>
            <person name="Porcar Miralles M."/>
        </authorList>
    </citation>
    <scope>NUCLEOTIDE SEQUENCE [LARGE SCALE GENOMIC DNA]</scope>
    <source>
        <strain evidence="7 8">T6</strain>
    </source>
</reference>
<protein>
    <submittedName>
        <fullName evidence="7">GMC family oxidoreductase</fullName>
    </submittedName>
</protein>
<dbReference type="SUPFAM" id="SSF51905">
    <property type="entry name" value="FAD/NAD(P)-binding domain"/>
    <property type="match status" value="1"/>
</dbReference>
<gene>
    <name evidence="7" type="ORF">JMJ55_26415</name>
</gene>
<comment type="similarity">
    <text evidence="2 5">Belongs to the GMC oxidoreductase family.</text>
</comment>